<keyword evidence="2" id="KW-1185">Reference proteome</keyword>
<name>A0AAV4NWU3_CAEEX</name>
<gene>
    <name evidence="1" type="ORF">CEXT_616211</name>
</gene>
<reference evidence="1 2" key="1">
    <citation type="submission" date="2021-06" db="EMBL/GenBank/DDBJ databases">
        <title>Caerostris extrusa draft genome.</title>
        <authorList>
            <person name="Kono N."/>
            <person name="Arakawa K."/>
        </authorList>
    </citation>
    <scope>NUCLEOTIDE SEQUENCE [LARGE SCALE GENOMIC DNA]</scope>
</reference>
<accession>A0AAV4NWU3</accession>
<dbReference type="EMBL" id="BPLR01021287">
    <property type="protein sequence ID" value="GIX88046.1"/>
    <property type="molecule type" value="Genomic_DNA"/>
</dbReference>
<protein>
    <submittedName>
        <fullName evidence="1">Uncharacterized protein</fullName>
    </submittedName>
</protein>
<evidence type="ECO:0000313" key="1">
    <source>
        <dbReference type="EMBL" id="GIX88046.1"/>
    </source>
</evidence>
<comment type="caution">
    <text evidence="1">The sequence shown here is derived from an EMBL/GenBank/DDBJ whole genome shotgun (WGS) entry which is preliminary data.</text>
</comment>
<dbReference type="AlphaFoldDB" id="A0AAV4NWU3"/>
<evidence type="ECO:0000313" key="2">
    <source>
        <dbReference type="Proteomes" id="UP001054945"/>
    </source>
</evidence>
<dbReference type="Proteomes" id="UP001054945">
    <property type="component" value="Unassembled WGS sequence"/>
</dbReference>
<proteinExistence type="predicted"/>
<organism evidence="1 2">
    <name type="scientific">Caerostris extrusa</name>
    <name type="common">Bark spider</name>
    <name type="synonym">Caerostris bankana</name>
    <dbReference type="NCBI Taxonomy" id="172846"/>
    <lineage>
        <taxon>Eukaryota</taxon>
        <taxon>Metazoa</taxon>
        <taxon>Ecdysozoa</taxon>
        <taxon>Arthropoda</taxon>
        <taxon>Chelicerata</taxon>
        <taxon>Arachnida</taxon>
        <taxon>Araneae</taxon>
        <taxon>Araneomorphae</taxon>
        <taxon>Entelegynae</taxon>
        <taxon>Araneoidea</taxon>
        <taxon>Araneidae</taxon>
        <taxon>Caerostris</taxon>
    </lineage>
</organism>
<sequence>MSSEGMKNMPCGKKKISKIPLQKNDSSCEAIHELSYFFKRTEILLRQAMSHRATSGQQKEQCLENMEKGVGLLIEA</sequence>